<evidence type="ECO:0000259" key="1">
    <source>
        <dbReference type="SMART" id="SM00382"/>
    </source>
</evidence>
<dbReference type="Proteomes" id="UP000016761">
    <property type="component" value="Unassembled WGS sequence"/>
</dbReference>
<dbReference type="PANTHER" id="PTHR35894:SF1">
    <property type="entry name" value="PHOSPHORIBULOKINASE _ URIDINE KINASE FAMILY"/>
    <property type="match status" value="1"/>
</dbReference>
<sequence length="377" mass="41804">MQHVKQLLKTNGISQRKLSEHLDLSPASVNLILNHDQYPKAPSKSIINEGISQFLAKHSIALDLLEPLTITDDYNDKENPMLLRKQTLTDAARKQFKLFINPFTSDIRSADELYQSNDTAYVRAAMHHTAKHGGFIAVTGESGAGKTTLKRDLIDRLKRENQSVITIEPYVLAAEDNDIKGKTLKAAHIAEAIFNALSPLEHIKRSPEARFRQVHNVLKESHKAGNSHVLIIEEAHSLPIPTLKHLKRFFELEDGYDKLLGIILIGQNELGLKLSEQNPAIREVVQRCEIVTLEPIAPAELSGYLAKRLSKQTSLDSIIDESGIDAMVSRLVRTDSKGRVVQSLLYPLAVGNLVTGAMNMAASLGVPTITRDIIMNV</sequence>
<evidence type="ECO:0000313" key="2">
    <source>
        <dbReference type="EMBL" id="ERL56169.1"/>
    </source>
</evidence>
<name>U4TBS1_9GAMM</name>
<dbReference type="EMBL" id="AUSW01000015">
    <property type="protein sequence ID" value="ERL56169.1"/>
    <property type="molecule type" value="Genomic_DNA"/>
</dbReference>
<gene>
    <name evidence="2" type="ORF">M917_0847</name>
</gene>
<protein>
    <submittedName>
        <fullName evidence="2">Eha</fullName>
    </submittedName>
</protein>
<organism evidence="2 3">
    <name type="scientific">Psychrobacter aquaticus CMS 56</name>
    <dbReference type="NCBI Taxonomy" id="1354303"/>
    <lineage>
        <taxon>Bacteria</taxon>
        <taxon>Pseudomonadati</taxon>
        <taxon>Pseudomonadota</taxon>
        <taxon>Gammaproteobacteria</taxon>
        <taxon>Moraxellales</taxon>
        <taxon>Moraxellaceae</taxon>
        <taxon>Psychrobacter</taxon>
    </lineage>
</organism>
<dbReference type="STRING" id="1354303.M917_0847"/>
<dbReference type="Pfam" id="PF13401">
    <property type="entry name" value="AAA_22"/>
    <property type="match status" value="1"/>
</dbReference>
<feature type="domain" description="AAA+ ATPase" evidence="1">
    <location>
        <begin position="132"/>
        <end position="294"/>
    </location>
</feature>
<dbReference type="eggNOG" id="COG3267">
    <property type="taxonomic scope" value="Bacteria"/>
</dbReference>
<dbReference type="InterPro" id="IPR049945">
    <property type="entry name" value="AAA_22"/>
</dbReference>
<reference evidence="2 3" key="1">
    <citation type="journal article" date="2013" name="Genome Announc.">
        <title>Draft Genome Sequence of Psychrobacter aquaticus Strain CMS 56T, Isolated from a Cyanobacterial Mat Sample Collected from Water Bodies in the McMurdo Dry Valley Region of Antarctica.</title>
        <authorList>
            <person name="Reddy G.S."/>
            <person name="Ara S."/>
            <person name="Singh A."/>
            <person name="Kumar Pinnaka A."/>
            <person name="Shivaji S."/>
        </authorList>
    </citation>
    <scope>NUCLEOTIDE SEQUENCE [LARGE SCALE GENOMIC DNA]</scope>
    <source>
        <strain evidence="2 3">CMS 56</strain>
    </source>
</reference>
<dbReference type="OrthoDB" id="9780149at2"/>
<accession>U4TBS1</accession>
<dbReference type="SUPFAM" id="SSF52540">
    <property type="entry name" value="P-loop containing nucleoside triphosphate hydrolases"/>
    <property type="match status" value="1"/>
</dbReference>
<dbReference type="SMART" id="SM00382">
    <property type="entry name" value="AAA"/>
    <property type="match status" value="1"/>
</dbReference>
<dbReference type="InterPro" id="IPR052026">
    <property type="entry name" value="ExeA_AAA_ATPase_DNA-bind"/>
</dbReference>
<proteinExistence type="predicted"/>
<dbReference type="Gene3D" id="3.40.50.300">
    <property type="entry name" value="P-loop containing nucleotide triphosphate hydrolases"/>
    <property type="match status" value="1"/>
</dbReference>
<dbReference type="PATRIC" id="fig|1354303.4.peg.834"/>
<keyword evidence="3" id="KW-1185">Reference proteome</keyword>
<comment type="caution">
    <text evidence="2">The sequence shown here is derived from an EMBL/GenBank/DDBJ whole genome shotgun (WGS) entry which is preliminary data.</text>
</comment>
<dbReference type="InterPro" id="IPR027417">
    <property type="entry name" value="P-loop_NTPase"/>
</dbReference>
<evidence type="ECO:0000313" key="3">
    <source>
        <dbReference type="Proteomes" id="UP000016761"/>
    </source>
</evidence>
<dbReference type="AlphaFoldDB" id="U4TBS1"/>
<dbReference type="GO" id="GO:0016887">
    <property type="term" value="F:ATP hydrolysis activity"/>
    <property type="evidence" value="ECO:0007669"/>
    <property type="project" value="InterPro"/>
</dbReference>
<dbReference type="PANTHER" id="PTHR35894">
    <property type="entry name" value="GENERAL SECRETION PATHWAY PROTEIN A-RELATED"/>
    <property type="match status" value="1"/>
</dbReference>
<dbReference type="InterPro" id="IPR003593">
    <property type="entry name" value="AAA+_ATPase"/>
</dbReference>
<dbReference type="RefSeq" id="WP_021813500.1">
    <property type="nucleotide sequence ID" value="NZ_AUSW01000015.1"/>
</dbReference>